<dbReference type="AlphaFoldDB" id="A0A916Z415"/>
<proteinExistence type="predicted"/>
<dbReference type="PANTHER" id="PTHR47618">
    <property type="entry name" value="BIFUNCTIONAL OLIGORIBONUCLEASE AND PAP PHOSPHATASE NRNA"/>
    <property type="match status" value="1"/>
</dbReference>
<dbReference type="InterPro" id="IPR051319">
    <property type="entry name" value="Oligoribo/pAp-PDE_c-di-AMP_PDE"/>
</dbReference>
<evidence type="ECO:0000259" key="2">
    <source>
        <dbReference type="Pfam" id="PF02272"/>
    </source>
</evidence>
<dbReference type="InterPro" id="IPR003156">
    <property type="entry name" value="DHHA1_dom"/>
</dbReference>
<accession>A0A916Z415</accession>
<dbReference type="Gene3D" id="3.90.1640.10">
    <property type="entry name" value="inorganic pyrophosphatase (n-terminal core)"/>
    <property type="match status" value="1"/>
</dbReference>
<evidence type="ECO:0000313" key="3">
    <source>
        <dbReference type="EMBL" id="GGD75786.1"/>
    </source>
</evidence>
<gene>
    <name evidence="3" type="primary">fjo19</name>
    <name evidence="3" type="ORF">GCM10011514_44640</name>
</gene>
<dbReference type="EMBL" id="BMKK01000011">
    <property type="protein sequence ID" value="GGD75786.1"/>
    <property type="molecule type" value="Genomic_DNA"/>
</dbReference>
<evidence type="ECO:0000313" key="4">
    <source>
        <dbReference type="Proteomes" id="UP000609064"/>
    </source>
</evidence>
<dbReference type="PANTHER" id="PTHR47618:SF1">
    <property type="entry name" value="BIFUNCTIONAL OLIGORIBONUCLEASE AND PAP PHOSPHATASE NRNA"/>
    <property type="match status" value="1"/>
</dbReference>
<dbReference type="RefSeq" id="WP_188769603.1">
    <property type="nucleotide sequence ID" value="NZ_BMKK01000011.1"/>
</dbReference>
<dbReference type="InterPro" id="IPR038763">
    <property type="entry name" value="DHH_sf"/>
</dbReference>
<dbReference type="Proteomes" id="UP000609064">
    <property type="component" value="Unassembled WGS sequence"/>
</dbReference>
<dbReference type="SUPFAM" id="SSF64182">
    <property type="entry name" value="DHH phosphoesterases"/>
    <property type="match status" value="1"/>
</dbReference>
<dbReference type="Pfam" id="PF02272">
    <property type="entry name" value="DHHA1"/>
    <property type="match status" value="1"/>
</dbReference>
<evidence type="ECO:0000259" key="1">
    <source>
        <dbReference type="Pfam" id="PF01368"/>
    </source>
</evidence>
<dbReference type="Gene3D" id="3.10.310.30">
    <property type="match status" value="1"/>
</dbReference>
<name>A0A916Z415_9BACT</name>
<feature type="domain" description="DDH" evidence="1">
    <location>
        <begin position="24"/>
        <end position="175"/>
    </location>
</feature>
<dbReference type="Pfam" id="PF01368">
    <property type="entry name" value="DHH"/>
    <property type="match status" value="1"/>
</dbReference>
<reference evidence="3" key="2">
    <citation type="submission" date="2020-09" db="EMBL/GenBank/DDBJ databases">
        <authorList>
            <person name="Sun Q."/>
            <person name="Zhou Y."/>
        </authorList>
    </citation>
    <scope>NUCLEOTIDE SEQUENCE</scope>
    <source>
        <strain evidence="3">CGMCC 1.15958</strain>
    </source>
</reference>
<dbReference type="InterPro" id="IPR001667">
    <property type="entry name" value="DDH_dom"/>
</dbReference>
<organism evidence="3 4">
    <name type="scientific">Emticicia aquatilis</name>
    <dbReference type="NCBI Taxonomy" id="1537369"/>
    <lineage>
        <taxon>Bacteria</taxon>
        <taxon>Pseudomonadati</taxon>
        <taxon>Bacteroidota</taxon>
        <taxon>Cytophagia</taxon>
        <taxon>Cytophagales</taxon>
        <taxon>Leadbetterellaceae</taxon>
        <taxon>Emticicia</taxon>
    </lineage>
</organism>
<comment type="caution">
    <text evidence="3">The sequence shown here is derived from an EMBL/GenBank/DDBJ whole genome shotgun (WGS) entry which is preliminary data.</text>
</comment>
<protein>
    <submittedName>
        <fullName evidence="3">Exopolyphosphatase</fullName>
    </submittedName>
</protein>
<keyword evidence="4" id="KW-1185">Reference proteome</keyword>
<feature type="domain" description="DHHA1" evidence="2">
    <location>
        <begin position="246"/>
        <end position="335"/>
    </location>
</feature>
<reference evidence="3" key="1">
    <citation type="journal article" date="2014" name="Int. J. Syst. Evol. Microbiol.">
        <title>Complete genome sequence of Corynebacterium casei LMG S-19264T (=DSM 44701T), isolated from a smear-ripened cheese.</title>
        <authorList>
            <consortium name="US DOE Joint Genome Institute (JGI-PGF)"/>
            <person name="Walter F."/>
            <person name="Albersmeier A."/>
            <person name="Kalinowski J."/>
            <person name="Ruckert C."/>
        </authorList>
    </citation>
    <scope>NUCLEOTIDE SEQUENCE</scope>
    <source>
        <strain evidence="3">CGMCC 1.15958</strain>
    </source>
</reference>
<sequence length="345" mass="38822">MQDFFTESNQKLALFNDFLSTPKQIVITTHQNPDADALGSSLGLSAYLKKKGHFPIIITPTDYPDFLRWMSGESEVINFESDRQDLAKKLIANADMIFCLDFSALNRIKGMEEFVKQSAAKKVLIDHHQQPENFADFVFWNERAAATCELIYELIEKLGDKHLIDVPAAECLYAGLVTDTGSFRFDSTSEEVHRIAGELISIGIHPNTIHRKIFDSNTFDRMKFLGFVLGEKLTYLPEYNVAYMAISKEELGRFSSKNGDTEGVVNYGLSIKGVVMAAIFTEKDDMIRISLRSVDNFSVSEFSRTHFNGGGHKNAAGGRSHESLEKTVEKFLSLLPQYKDELTNS</sequence>
<dbReference type="GO" id="GO:0003676">
    <property type="term" value="F:nucleic acid binding"/>
    <property type="evidence" value="ECO:0007669"/>
    <property type="project" value="InterPro"/>
</dbReference>